<evidence type="ECO:0000313" key="2">
    <source>
        <dbReference type="Proteomes" id="UP000316621"/>
    </source>
</evidence>
<dbReference type="AlphaFoldDB" id="A0A4Y7KRU0"/>
<sequence length="358" mass="39846">VNYNEGENWVSVNYNVTPWRICQVCKVLDHRVEPCVEGEVVLVSESPSVNEDGAEFWMDVGHVGHSGRVDMSNHGVSKATITALQLEEARDSIVGIDEEVPVVVHGESGVVLPPTVGLSSADMGMNSGELTLIASQMVLDTTRRFEDKKMADERNRIKGKAKVVVDPVSEIISYNLKDEHSNGNLVICEGGNKEDLEEAIKCLYEAKEYQLKARNLSDFSANIVEPERKRRKVLVVDVIAKKSKVDQNSMLPEDDPNIIVANSQMISILVRHHDDPFDMFNEYVNHFHASPCMNQAAGISDEMILSAHDDQVHIQITFILLTFICNYKNMNVIHVTECKHVSGGSIICIKGNLHVNKN</sequence>
<accession>A0A4Y7KRU0</accession>
<proteinExistence type="predicted"/>
<feature type="non-terminal residue" evidence="1">
    <location>
        <position position="1"/>
    </location>
</feature>
<dbReference type="STRING" id="3469.A0A4Y7KRU0"/>
<protein>
    <submittedName>
        <fullName evidence="1">Uncharacterized protein</fullName>
    </submittedName>
</protein>
<reference evidence="1 2" key="1">
    <citation type="journal article" date="2018" name="Science">
        <title>The opium poppy genome and morphinan production.</title>
        <authorList>
            <person name="Guo L."/>
            <person name="Winzer T."/>
            <person name="Yang X."/>
            <person name="Li Y."/>
            <person name="Ning Z."/>
            <person name="He Z."/>
            <person name="Teodor R."/>
            <person name="Lu Y."/>
            <person name="Bowser T.A."/>
            <person name="Graham I.A."/>
            <person name="Ye K."/>
        </authorList>
    </citation>
    <scope>NUCLEOTIDE SEQUENCE [LARGE SCALE GENOMIC DNA]</scope>
    <source>
        <strain evidence="2">cv. HN1</strain>
        <tissue evidence="1">Leaves</tissue>
    </source>
</reference>
<dbReference type="Proteomes" id="UP000316621">
    <property type="component" value="Chromosome 8"/>
</dbReference>
<keyword evidence="2" id="KW-1185">Reference proteome</keyword>
<name>A0A4Y7KRU0_PAPSO</name>
<dbReference type="Gramene" id="RZC74605">
    <property type="protein sequence ID" value="RZC74605"/>
    <property type="gene ID" value="C5167_050084"/>
</dbReference>
<feature type="non-terminal residue" evidence="1">
    <location>
        <position position="358"/>
    </location>
</feature>
<organism evidence="1 2">
    <name type="scientific">Papaver somniferum</name>
    <name type="common">Opium poppy</name>
    <dbReference type="NCBI Taxonomy" id="3469"/>
    <lineage>
        <taxon>Eukaryota</taxon>
        <taxon>Viridiplantae</taxon>
        <taxon>Streptophyta</taxon>
        <taxon>Embryophyta</taxon>
        <taxon>Tracheophyta</taxon>
        <taxon>Spermatophyta</taxon>
        <taxon>Magnoliopsida</taxon>
        <taxon>Ranunculales</taxon>
        <taxon>Papaveraceae</taxon>
        <taxon>Papaveroideae</taxon>
        <taxon>Papaver</taxon>
    </lineage>
</organism>
<evidence type="ECO:0000313" key="1">
    <source>
        <dbReference type="EMBL" id="RZC74605.1"/>
    </source>
</evidence>
<gene>
    <name evidence="1" type="ORF">C5167_050084</name>
</gene>
<dbReference type="EMBL" id="CM010722">
    <property type="protein sequence ID" value="RZC74605.1"/>
    <property type="molecule type" value="Genomic_DNA"/>
</dbReference>